<name>A0AAE0EN67_9CHLO</name>
<dbReference type="FunFam" id="1.10.1040.10:FF:000015">
    <property type="entry name" value="Ketol-acid reductoisomerase"/>
    <property type="match status" value="1"/>
</dbReference>
<keyword evidence="6 12" id="KW-0479">Metal-binding</keyword>
<accession>A0AAE0EN67</accession>
<dbReference type="GO" id="GO:0046872">
    <property type="term" value="F:metal ion binding"/>
    <property type="evidence" value="ECO:0007669"/>
    <property type="project" value="UniProtKB-UniRule"/>
</dbReference>
<feature type="domain" description="KARI C-terminal knotted" evidence="14">
    <location>
        <begin position="290"/>
        <end position="432"/>
    </location>
</feature>
<evidence type="ECO:0000256" key="10">
    <source>
        <dbReference type="ARBA" id="ARBA00030209"/>
    </source>
</evidence>
<keyword evidence="5 12" id="KW-0028">Amino-acid biosynthesis</keyword>
<evidence type="ECO:0000256" key="4">
    <source>
        <dbReference type="ARBA" id="ARBA00010318"/>
    </source>
</evidence>
<proteinExistence type="inferred from homology"/>
<comment type="pathway">
    <text evidence="3">Amino-acid biosynthesis; L-isoleucine biosynthesis; L-isoleucine from 2-oxobutanoate: step 2/4.</text>
</comment>
<keyword evidence="16" id="KW-1185">Reference proteome</keyword>
<dbReference type="InterPro" id="IPR036291">
    <property type="entry name" value="NAD(P)-bd_dom_sf"/>
</dbReference>
<evidence type="ECO:0000256" key="6">
    <source>
        <dbReference type="ARBA" id="ARBA00022723"/>
    </source>
</evidence>
<dbReference type="SUPFAM" id="SSF51735">
    <property type="entry name" value="NAD(P)-binding Rossmann-fold domains"/>
    <property type="match status" value="1"/>
</dbReference>
<evidence type="ECO:0000256" key="12">
    <source>
        <dbReference type="PROSITE-ProRule" id="PRU01198"/>
    </source>
</evidence>
<dbReference type="Proteomes" id="UP001190700">
    <property type="component" value="Unassembled WGS sequence"/>
</dbReference>
<evidence type="ECO:0000256" key="2">
    <source>
        <dbReference type="ARBA" id="ARBA00004864"/>
    </source>
</evidence>
<sequence length="571" mass="61878">MAFTAKIAPSFLVSSHAFEQKSTTRACTQQKTKSFASNGSLLAFKQAMIPAVRASSARAAATVVAESLTFDTKIFEPETVTMAGEEEQILRGGRNLFPLLKDAWKGIKKVGVIGWGSQGPAQAKNVRDSLVDAGMDDVTVQIGLRMTSASCDEAREAGFTEESGTLGETFDVIADSDLVLLLIADAAQATLYPRILATMKPGATLGLSHGFLLGVMKNNGDDFRPDINVVLVAPKGMGPSVRRLYEQGKEVNGAGINASCGIHQDYTGNATEVALGWSVALGSPFTFLTTLEMEYRSDIYGERGILLGAVHGIVESLFRRYTRQGMSDEDAFKNTVESITGPISKIISSKGIDAVYEAIPADQKEEFMTAYCASYGPAKDILLECYEDVHSGNELKSVCMAVDRFDRFPMKKIDGTHMWKVGEEVRAKRVEDDIPLHPFTAGVYVATMIAQIDVLREKGHSFSEVCNESIIEAVDSLNPYMHARGVAFMVDNCSYTARLGSRKWAPRFDYNLDQQAYVAVDNGLKPDPEMESQFLQNPVHAAQATCASLRPTVDISVTAEGGDGVGGARDY</sequence>
<dbReference type="GO" id="GO:0005739">
    <property type="term" value="C:mitochondrion"/>
    <property type="evidence" value="ECO:0007669"/>
    <property type="project" value="TreeGrafter"/>
</dbReference>
<organism evidence="15 16">
    <name type="scientific">Cymbomonas tetramitiformis</name>
    <dbReference type="NCBI Taxonomy" id="36881"/>
    <lineage>
        <taxon>Eukaryota</taxon>
        <taxon>Viridiplantae</taxon>
        <taxon>Chlorophyta</taxon>
        <taxon>Pyramimonadophyceae</taxon>
        <taxon>Pyramimonadales</taxon>
        <taxon>Pyramimonadaceae</taxon>
        <taxon>Cymbomonas</taxon>
    </lineage>
</organism>
<reference evidence="15 16" key="1">
    <citation type="journal article" date="2015" name="Genome Biol. Evol.">
        <title>Comparative Genomics of a Bacterivorous Green Alga Reveals Evolutionary Causalities and Consequences of Phago-Mixotrophic Mode of Nutrition.</title>
        <authorList>
            <person name="Burns J.A."/>
            <person name="Paasch A."/>
            <person name="Narechania A."/>
            <person name="Kim E."/>
        </authorList>
    </citation>
    <scope>NUCLEOTIDE SEQUENCE [LARGE SCALE GENOMIC DNA]</scope>
    <source>
        <strain evidence="15 16">PLY_AMNH</strain>
    </source>
</reference>
<dbReference type="InterPro" id="IPR013023">
    <property type="entry name" value="KARI"/>
</dbReference>
<dbReference type="EMBL" id="LGRX02035611">
    <property type="protein sequence ID" value="KAK3233887.1"/>
    <property type="molecule type" value="Genomic_DNA"/>
</dbReference>
<dbReference type="Gene3D" id="1.10.1040.10">
    <property type="entry name" value="N-(1-d-carboxylethyl)-l-norvaline Dehydrogenase, domain 2"/>
    <property type="match status" value="1"/>
</dbReference>
<comment type="caution">
    <text evidence="12">Lacks conserved residue(s) required for the propagation of feature annotation.</text>
</comment>
<dbReference type="Pfam" id="PF07991">
    <property type="entry name" value="KARI_N"/>
    <property type="match status" value="1"/>
</dbReference>
<dbReference type="SUPFAM" id="SSF48179">
    <property type="entry name" value="6-phosphogluconate dehydrogenase C-terminal domain-like"/>
    <property type="match status" value="1"/>
</dbReference>
<keyword evidence="7 12" id="KW-0460">Magnesium</keyword>
<dbReference type="GO" id="GO:0009507">
    <property type="term" value="C:chloroplast"/>
    <property type="evidence" value="ECO:0007669"/>
    <property type="project" value="TreeGrafter"/>
</dbReference>
<dbReference type="InterPro" id="IPR013116">
    <property type="entry name" value="KARI_N"/>
</dbReference>
<dbReference type="PANTHER" id="PTHR21371:SF1">
    <property type="entry name" value="KETOL-ACID REDUCTOISOMERASE, MITOCHONDRIAL"/>
    <property type="match status" value="1"/>
</dbReference>
<dbReference type="Pfam" id="PF01450">
    <property type="entry name" value="KARI_C"/>
    <property type="match status" value="1"/>
</dbReference>
<gene>
    <name evidence="15" type="ORF">CYMTET_55862</name>
</gene>
<dbReference type="GO" id="GO:0009099">
    <property type="term" value="P:L-valine biosynthetic process"/>
    <property type="evidence" value="ECO:0007669"/>
    <property type="project" value="UniProtKB-UniRule"/>
</dbReference>
<keyword evidence="8 12" id="KW-0560">Oxidoreductase</keyword>
<evidence type="ECO:0000259" key="14">
    <source>
        <dbReference type="PROSITE" id="PS51851"/>
    </source>
</evidence>
<evidence type="ECO:0000256" key="11">
    <source>
        <dbReference type="ARBA" id="ARBA00030593"/>
    </source>
</evidence>
<dbReference type="InterPro" id="IPR008927">
    <property type="entry name" value="6-PGluconate_DH-like_C_sf"/>
</dbReference>
<dbReference type="GO" id="GO:0009097">
    <property type="term" value="P:isoleucine biosynthetic process"/>
    <property type="evidence" value="ECO:0007669"/>
    <property type="project" value="UniProtKB-UniRule"/>
</dbReference>
<evidence type="ECO:0000256" key="9">
    <source>
        <dbReference type="ARBA" id="ARBA00023304"/>
    </source>
</evidence>
<evidence type="ECO:0000259" key="13">
    <source>
        <dbReference type="PROSITE" id="PS51850"/>
    </source>
</evidence>
<dbReference type="AlphaFoldDB" id="A0AAE0EN67"/>
<dbReference type="PROSITE" id="PS51851">
    <property type="entry name" value="KARI_C"/>
    <property type="match status" value="1"/>
</dbReference>
<comment type="similarity">
    <text evidence="4 12">Belongs to the ketol-acid reductoisomerase family.</text>
</comment>
<evidence type="ECO:0000256" key="3">
    <source>
        <dbReference type="ARBA" id="ARBA00004885"/>
    </source>
</evidence>
<dbReference type="PANTHER" id="PTHR21371">
    <property type="entry name" value="KETOL-ACID REDUCTOISOMERASE, MITOCHONDRIAL"/>
    <property type="match status" value="1"/>
</dbReference>
<evidence type="ECO:0000256" key="8">
    <source>
        <dbReference type="ARBA" id="ARBA00023002"/>
    </source>
</evidence>
<feature type="domain" description="KARI N-terminal Rossmann" evidence="13">
    <location>
        <begin position="90"/>
        <end position="293"/>
    </location>
</feature>
<comment type="cofactor">
    <cofactor evidence="1">
        <name>Mg(2+)</name>
        <dbReference type="ChEBI" id="CHEBI:18420"/>
    </cofactor>
</comment>
<evidence type="ECO:0000256" key="5">
    <source>
        <dbReference type="ARBA" id="ARBA00022605"/>
    </source>
</evidence>
<evidence type="ECO:0000313" key="15">
    <source>
        <dbReference type="EMBL" id="KAK3233887.1"/>
    </source>
</evidence>
<feature type="binding site" evidence="12">
    <location>
        <position position="298"/>
    </location>
    <ligand>
        <name>Mg(2+)</name>
        <dbReference type="ChEBI" id="CHEBI:18420"/>
        <label>1</label>
    </ligand>
</feature>
<evidence type="ECO:0000256" key="1">
    <source>
        <dbReference type="ARBA" id="ARBA00001946"/>
    </source>
</evidence>
<comment type="caution">
    <text evidence="15">The sequence shown here is derived from an EMBL/GenBank/DDBJ whole genome shotgun (WGS) entry which is preliminary data.</text>
</comment>
<feature type="binding site" evidence="12">
    <location>
        <position position="302"/>
    </location>
    <ligand>
        <name>Mg(2+)</name>
        <dbReference type="ChEBI" id="CHEBI:18420"/>
        <label>1</label>
    </ligand>
</feature>
<evidence type="ECO:0000256" key="7">
    <source>
        <dbReference type="ARBA" id="ARBA00022842"/>
    </source>
</evidence>
<comment type="pathway">
    <text evidence="2">Amino-acid biosynthesis; L-valine biosynthesis; L-valine from pyruvate: step 2/4.</text>
</comment>
<dbReference type="Gene3D" id="3.40.50.720">
    <property type="entry name" value="NAD(P)-binding Rossmann-like Domain"/>
    <property type="match status" value="1"/>
</dbReference>
<dbReference type="PROSITE" id="PS51850">
    <property type="entry name" value="KARI_N"/>
    <property type="match status" value="1"/>
</dbReference>
<dbReference type="GO" id="GO:0004455">
    <property type="term" value="F:ketol-acid reductoisomerase activity"/>
    <property type="evidence" value="ECO:0007669"/>
    <property type="project" value="UniProtKB-UniRule"/>
</dbReference>
<protein>
    <recommendedName>
        <fullName evidence="11">Acetohydroxy-acid reductoisomerase</fullName>
    </recommendedName>
    <alternativeName>
        <fullName evidence="10">Alpha-keto-beta-hydroxylacyl reductoisomerase</fullName>
    </alternativeName>
</protein>
<dbReference type="InterPro" id="IPR000506">
    <property type="entry name" value="KARI_C"/>
</dbReference>
<feature type="binding site" evidence="12">
    <location>
        <position position="298"/>
    </location>
    <ligand>
        <name>Mg(2+)</name>
        <dbReference type="ChEBI" id="CHEBI:18420"/>
        <label>2</label>
    </ligand>
</feature>
<keyword evidence="9 12" id="KW-0100">Branched-chain amino acid biosynthesis</keyword>
<dbReference type="InterPro" id="IPR013328">
    <property type="entry name" value="6PGD_dom2"/>
</dbReference>
<evidence type="ECO:0000313" key="16">
    <source>
        <dbReference type="Proteomes" id="UP001190700"/>
    </source>
</evidence>